<name>A0A8H6F412_CANAX</name>
<reference evidence="5 6" key="1">
    <citation type="submission" date="2020-03" db="EMBL/GenBank/DDBJ databases">
        <title>FDA dAtabase for Regulatory Grade micrObial Sequences (FDA-ARGOS): Supporting development and validation of Infectious Disease Dx tests.</title>
        <authorList>
            <person name="Campos J."/>
            <person name="Goldberg B."/>
            <person name="Tallon L."/>
            <person name="Sadzewicz L."/>
            <person name="Vavikolanu K."/>
            <person name="Mehta A."/>
            <person name="Aluvathingal J."/>
            <person name="Nadendla S."/>
            <person name="Nandy P."/>
            <person name="Geyer C."/>
            <person name="Yan Y."/>
            <person name="Sichtig H."/>
        </authorList>
    </citation>
    <scope>NUCLEOTIDE SEQUENCE [LARGE SCALE GENOMIC DNA]</scope>
    <source>
        <strain evidence="5 6">FDAARGOS_656</strain>
    </source>
</reference>
<dbReference type="SMART" id="SM00913">
    <property type="entry name" value="IBN_N"/>
    <property type="match status" value="1"/>
</dbReference>
<dbReference type="SUPFAM" id="SSF48371">
    <property type="entry name" value="ARM repeat"/>
    <property type="match status" value="1"/>
</dbReference>
<evidence type="ECO:0000256" key="3">
    <source>
        <dbReference type="ARBA" id="ARBA00023242"/>
    </source>
</evidence>
<dbReference type="GO" id="GO:0006606">
    <property type="term" value="P:protein import into nucleus"/>
    <property type="evidence" value="ECO:0007669"/>
    <property type="project" value="TreeGrafter"/>
</dbReference>
<dbReference type="InterPro" id="IPR011989">
    <property type="entry name" value="ARM-like"/>
</dbReference>
<comment type="caution">
    <text evidence="5">The sequence shown here is derived from an EMBL/GenBank/DDBJ whole genome shotgun (WGS) entry which is preliminary data.</text>
</comment>
<dbReference type="EMBL" id="JABWAD010000046">
    <property type="protein sequence ID" value="KAF6069146.1"/>
    <property type="molecule type" value="Genomic_DNA"/>
</dbReference>
<dbReference type="PANTHER" id="PTHR10997">
    <property type="entry name" value="IMPORTIN-7, 8, 11"/>
    <property type="match status" value="1"/>
</dbReference>
<dbReference type="InterPro" id="IPR001494">
    <property type="entry name" value="Importin-beta_N"/>
</dbReference>
<sequence length="805" mass="89621">MSSLIDLVLNQTSSDNEIRKNAELQFSQIVKQDPSNATQTILESALDTSLPLDVRQACLLHLKRLVPQYWSMGFESFIGPPVNQETKQLIRSKLLQLATSAPESKIRSGAAYAIVQIASVDYPDEWPELINELYNATTQFQNETALLGGLQVLTDLFDDLITEEQFWEGGVGKEVVGHLNNILSQNLAAEVKTQAIKLYESVLAILRSPEAFTTDERKQFVLNEITSTIQVLIQLLSQRELNLVDLHLRSFIYKILAAIISQFHSKLALEVKRTILTLAIQDLHYLAPVYSKVALNGNHGFDVSSELEVSTHDIPINNDQFVQDLIVCAVLPNDKLEEYDLDLNAFVSDATGLNVNPTVRDSIYDLLTELNPSDAATWFKSISSHLNDDNWRKLEAQLAILEGLLGNDEELEDPGLSAFTRFITNHNTVITSRCFLLLPKYFEKFSNPNAKRVLVDMITFAARSVPRIKVASLISFTYYKHVMELTTLDKSIQPQLFKIVYSLIEECEEDGLPVLLEAIGDTITINPSYASAVSISQGINVIDLIFKIAFKDPGNVQLITDSSECLTASLENTSLYLSLELLSIIIKSCPGGELPAQIFSYAFPILQKILLDSFDNQILQSGGEVFNELIKKGSKSFLDYKDPETKESGIDCMLKIVSKFLSPELSDSAANKCGSIVISLIDQFQNYLSSDFLTQILESAANRLVIAKETATIENLVMVFCQLVLKSPAEMIDFLSNMQLHGQSGLAVVLPIWFDSYEVTRGYEQIKQNSLALGKIFSLGDARVENLVVNGDIIPYNGDLIITSQ</sequence>
<accession>A0A8H6F412</accession>
<organism evidence="5 6">
    <name type="scientific">Candida albicans</name>
    <name type="common">Yeast</name>
    <dbReference type="NCBI Taxonomy" id="5476"/>
    <lineage>
        <taxon>Eukaryota</taxon>
        <taxon>Fungi</taxon>
        <taxon>Dikarya</taxon>
        <taxon>Ascomycota</taxon>
        <taxon>Saccharomycotina</taxon>
        <taxon>Pichiomycetes</taxon>
        <taxon>Debaryomycetaceae</taxon>
        <taxon>Candida/Lodderomyces clade</taxon>
        <taxon>Candida</taxon>
    </lineage>
</organism>
<dbReference type="Proteomes" id="UP000536275">
    <property type="component" value="Unassembled WGS sequence"/>
</dbReference>
<feature type="domain" description="Importin N-terminal" evidence="4">
    <location>
        <begin position="22"/>
        <end position="100"/>
    </location>
</feature>
<protein>
    <submittedName>
        <fullName evidence="5">Importin-beta N-terminal domain family protein</fullName>
    </submittedName>
</protein>
<evidence type="ECO:0000256" key="2">
    <source>
        <dbReference type="ARBA" id="ARBA00022448"/>
    </source>
</evidence>
<keyword evidence="2" id="KW-0813">Transport</keyword>
<keyword evidence="3" id="KW-0539">Nucleus</keyword>
<evidence type="ECO:0000259" key="4">
    <source>
        <dbReference type="PROSITE" id="PS50166"/>
    </source>
</evidence>
<dbReference type="Gene3D" id="1.25.10.10">
    <property type="entry name" value="Leucine-rich Repeat Variant"/>
    <property type="match status" value="1"/>
</dbReference>
<evidence type="ECO:0000313" key="5">
    <source>
        <dbReference type="EMBL" id="KAF6069146.1"/>
    </source>
</evidence>
<dbReference type="PANTHER" id="PTHR10997:SF9">
    <property type="entry name" value="IMPORTIN-9"/>
    <property type="match status" value="1"/>
</dbReference>
<gene>
    <name evidence="5" type="ORF">FOB64_003494</name>
</gene>
<comment type="subcellular location">
    <subcellularLocation>
        <location evidence="1">Nucleus</location>
    </subcellularLocation>
</comment>
<evidence type="ECO:0000256" key="1">
    <source>
        <dbReference type="ARBA" id="ARBA00004123"/>
    </source>
</evidence>
<evidence type="ECO:0000313" key="6">
    <source>
        <dbReference type="Proteomes" id="UP000536275"/>
    </source>
</evidence>
<dbReference type="GO" id="GO:0005635">
    <property type="term" value="C:nuclear envelope"/>
    <property type="evidence" value="ECO:0007669"/>
    <property type="project" value="TreeGrafter"/>
</dbReference>
<proteinExistence type="predicted"/>
<dbReference type="InterPro" id="IPR016024">
    <property type="entry name" value="ARM-type_fold"/>
</dbReference>
<dbReference type="PROSITE" id="PS50166">
    <property type="entry name" value="IMPORTIN_B_NT"/>
    <property type="match status" value="1"/>
</dbReference>
<dbReference type="GO" id="GO:0031267">
    <property type="term" value="F:small GTPase binding"/>
    <property type="evidence" value="ECO:0007669"/>
    <property type="project" value="InterPro"/>
</dbReference>
<dbReference type="Pfam" id="PF03810">
    <property type="entry name" value="IBN_N"/>
    <property type="match status" value="1"/>
</dbReference>
<dbReference type="GO" id="GO:0005829">
    <property type="term" value="C:cytosol"/>
    <property type="evidence" value="ECO:0007669"/>
    <property type="project" value="TreeGrafter"/>
</dbReference>
<dbReference type="AlphaFoldDB" id="A0A8H6F412"/>